<proteinExistence type="predicted"/>
<gene>
    <name evidence="3" type="ORF">C2L71_01175</name>
</gene>
<keyword evidence="2" id="KW-0812">Transmembrane</keyword>
<feature type="transmembrane region" description="Helical" evidence="2">
    <location>
        <begin position="7"/>
        <end position="25"/>
    </location>
</feature>
<reference evidence="4" key="1">
    <citation type="submission" date="2018-01" db="EMBL/GenBank/DDBJ databases">
        <title>Rubneribacter badeniensis gen. nov., sp. nov., and Colonibacter rubneri, gen. nov., sp. nov., WGS of new members of the Eggerthellaceae.</title>
        <authorList>
            <person name="Danylec N."/>
            <person name="Stoll D.A."/>
            <person name="Doetsch A."/>
            <person name="Kulling S.E."/>
            <person name="Huch M."/>
        </authorList>
    </citation>
    <scope>NUCLEOTIDE SEQUENCE [LARGE SCALE GENOMIC DNA]</scope>
    <source>
        <strain evidence="4">ResAG-96</strain>
    </source>
</reference>
<comment type="caution">
    <text evidence="3">The sequence shown here is derived from an EMBL/GenBank/DDBJ whole genome shotgun (WGS) entry which is preliminary data.</text>
</comment>
<feature type="transmembrane region" description="Helical" evidence="2">
    <location>
        <begin position="37"/>
        <end position="57"/>
    </location>
</feature>
<evidence type="ECO:0000313" key="4">
    <source>
        <dbReference type="Proteomes" id="UP000236197"/>
    </source>
</evidence>
<evidence type="ECO:0000313" key="3">
    <source>
        <dbReference type="EMBL" id="PNV68627.1"/>
    </source>
</evidence>
<dbReference type="RefSeq" id="WP_103263954.1">
    <property type="nucleotide sequence ID" value="NZ_CABMLE010000001.1"/>
</dbReference>
<evidence type="ECO:0000256" key="2">
    <source>
        <dbReference type="SAM" id="Phobius"/>
    </source>
</evidence>
<name>A0A2K2UE66_9ACTN</name>
<keyword evidence="2" id="KW-1133">Transmembrane helix</keyword>
<dbReference type="EMBL" id="PPEK01000001">
    <property type="protein sequence ID" value="PNV68627.1"/>
    <property type="molecule type" value="Genomic_DNA"/>
</dbReference>
<accession>A0A2K2UE66</accession>
<dbReference type="OrthoDB" id="3196632at2"/>
<sequence length="202" mass="22146">MRKSNWTILAVLAVAAGFFLWLWYYLGFNFVDEPLDLVLAVAWWAMVVALAVGIHAAESKRRRRVRTTYLAPDVLFNSEAGFVNLGAFEEGTTLADALEYTLAGLKYTFDRKDPSSDALGATGEPVGAAGPEAVDGDVASSEGPAEVRPQGPVRFERIVRTDKLDKDDAEKWEGEVVDVKTRRAVPFKGKEELSELLAAQPI</sequence>
<dbReference type="AlphaFoldDB" id="A0A2K2UE66"/>
<feature type="region of interest" description="Disordered" evidence="1">
    <location>
        <begin position="116"/>
        <end position="151"/>
    </location>
</feature>
<dbReference type="Proteomes" id="UP000236197">
    <property type="component" value="Unassembled WGS sequence"/>
</dbReference>
<evidence type="ECO:0000256" key="1">
    <source>
        <dbReference type="SAM" id="MobiDB-lite"/>
    </source>
</evidence>
<organism evidence="3 4">
    <name type="scientific">Enteroscipio rubneri</name>
    <dbReference type="NCBI Taxonomy" id="2070686"/>
    <lineage>
        <taxon>Bacteria</taxon>
        <taxon>Bacillati</taxon>
        <taxon>Actinomycetota</taxon>
        <taxon>Coriobacteriia</taxon>
        <taxon>Eggerthellales</taxon>
        <taxon>Eggerthellaceae</taxon>
        <taxon>Enteroscipio</taxon>
    </lineage>
</organism>
<protein>
    <submittedName>
        <fullName evidence="3">Uncharacterized protein</fullName>
    </submittedName>
</protein>
<keyword evidence="2" id="KW-0472">Membrane</keyword>
<keyword evidence="4" id="KW-1185">Reference proteome</keyword>